<dbReference type="GO" id="GO:0005525">
    <property type="term" value="F:GTP binding"/>
    <property type="evidence" value="ECO:0007669"/>
    <property type="project" value="UniProtKB-KW"/>
</dbReference>
<keyword evidence="4" id="KW-0342">GTP-binding</keyword>
<evidence type="ECO:0000256" key="3">
    <source>
        <dbReference type="ARBA" id="ARBA00022842"/>
    </source>
</evidence>
<dbReference type="SUPFAM" id="SSF52540">
    <property type="entry name" value="P-loop containing nucleoside triphosphate hydrolases"/>
    <property type="match status" value="1"/>
</dbReference>
<dbReference type="AlphaFoldDB" id="E6PI53"/>
<keyword evidence="2" id="KW-0547">Nucleotide-binding</keyword>
<keyword evidence="1" id="KW-0479">Metal-binding</keyword>
<dbReference type="InterPro" id="IPR030394">
    <property type="entry name" value="G_HFLX_dom"/>
</dbReference>
<evidence type="ECO:0000259" key="5">
    <source>
        <dbReference type="PROSITE" id="PS51705"/>
    </source>
</evidence>
<comment type="caution">
    <text evidence="6">The sequence shown here is derived from an EMBL/GenBank/DDBJ whole genome shotgun (WGS) entry which is preliminary data.</text>
</comment>
<evidence type="ECO:0000256" key="2">
    <source>
        <dbReference type="ARBA" id="ARBA00022741"/>
    </source>
</evidence>
<dbReference type="PIRSF" id="PIRSF006809">
    <property type="entry name" value="GTP-binding_hflX_prd"/>
    <property type="match status" value="1"/>
</dbReference>
<protein>
    <submittedName>
        <fullName evidence="6">GTP-binding protein HflX</fullName>
    </submittedName>
</protein>
<dbReference type="EMBL" id="CABL01000019">
    <property type="protein sequence ID" value="CBH76143.1"/>
    <property type="molecule type" value="Genomic_DNA"/>
</dbReference>
<dbReference type="Gene3D" id="6.10.250.2860">
    <property type="match status" value="1"/>
</dbReference>
<reference evidence="6" key="1">
    <citation type="submission" date="2009-10" db="EMBL/GenBank/DDBJ databases">
        <title>Diversity of trophic interactions inside an arsenic-rich microbial ecosystem.</title>
        <authorList>
            <person name="Bertin P.N."/>
            <person name="Heinrich-Salmeron A."/>
            <person name="Pelletier E."/>
            <person name="Goulhen-Chollet F."/>
            <person name="Arsene-Ploetze F."/>
            <person name="Gallien S."/>
            <person name="Calteau A."/>
            <person name="Vallenet D."/>
            <person name="Casiot C."/>
            <person name="Chane-Woon-Ming B."/>
            <person name="Giloteaux L."/>
            <person name="Barakat M."/>
            <person name="Bonnefoy V."/>
            <person name="Bruneel O."/>
            <person name="Chandler M."/>
            <person name="Cleiss J."/>
            <person name="Duran R."/>
            <person name="Elbaz-Poulichet F."/>
            <person name="Fonknechten N."/>
            <person name="Lauga B."/>
            <person name="Mornico D."/>
            <person name="Ortet P."/>
            <person name="Schaeffer C."/>
            <person name="Siguier P."/>
            <person name="Alexander Thil Smith A."/>
            <person name="Van Dorsselaer A."/>
            <person name="Weissenbach J."/>
            <person name="Medigue C."/>
            <person name="Le Paslier D."/>
        </authorList>
    </citation>
    <scope>NUCLEOTIDE SEQUENCE</scope>
</reference>
<dbReference type="Gene3D" id="3.40.50.300">
    <property type="entry name" value="P-loop containing nucleotide triphosphate hydrolases"/>
    <property type="match status" value="1"/>
</dbReference>
<evidence type="ECO:0000256" key="1">
    <source>
        <dbReference type="ARBA" id="ARBA00022723"/>
    </source>
</evidence>
<dbReference type="InterPro" id="IPR006073">
    <property type="entry name" value="GTP-bd"/>
</dbReference>
<dbReference type="PROSITE" id="PS51705">
    <property type="entry name" value="G_HFLX"/>
    <property type="match status" value="1"/>
</dbReference>
<dbReference type="InterPro" id="IPR016496">
    <property type="entry name" value="GTPase_HflX"/>
</dbReference>
<dbReference type="HAMAP" id="MF_00900">
    <property type="entry name" value="GTPase_HflX"/>
    <property type="match status" value="1"/>
</dbReference>
<dbReference type="InterPro" id="IPR032305">
    <property type="entry name" value="GTP-bd_M"/>
</dbReference>
<dbReference type="NCBIfam" id="TIGR03156">
    <property type="entry name" value="GTP_HflX"/>
    <property type="match status" value="1"/>
</dbReference>
<evidence type="ECO:0000256" key="4">
    <source>
        <dbReference type="ARBA" id="ARBA00023134"/>
    </source>
</evidence>
<dbReference type="InterPro" id="IPR027417">
    <property type="entry name" value="P-loop_NTPase"/>
</dbReference>
<dbReference type="PANTHER" id="PTHR10229">
    <property type="entry name" value="GTP-BINDING PROTEIN HFLX"/>
    <property type="match status" value="1"/>
</dbReference>
<keyword evidence="3" id="KW-0460">Magnesium</keyword>
<name>E6PI53_9ZZZZ</name>
<dbReference type="InterPro" id="IPR025121">
    <property type="entry name" value="GTPase_HflX_N"/>
</dbReference>
<dbReference type="InterPro" id="IPR042108">
    <property type="entry name" value="GTPase_HflX_N_sf"/>
</dbReference>
<dbReference type="PANTHER" id="PTHR10229:SF0">
    <property type="entry name" value="GTP-BINDING PROTEIN 6-RELATED"/>
    <property type="match status" value="1"/>
</dbReference>
<dbReference type="GO" id="GO:0046872">
    <property type="term" value="F:metal ion binding"/>
    <property type="evidence" value="ECO:0007669"/>
    <property type="project" value="UniProtKB-KW"/>
</dbReference>
<dbReference type="Pfam" id="PF16360">
    <property type="entry name" value="GTP-bdg_M"/>
    <property type="match status" value="1"/>
</dbReference>
<dbReference type="Pfam" id="PF01926">
    <property type="entry name" value="MMR_HSR1"/>
    <property type="match status" value="1"/>
</dbReference>
<organism evidence="6">
    <name type="scientific">mine drainage metagenome</name>
    <dbReference type="NCBI Taxonomy" id="410659"/>
    <lineage>
        <taxon>unclassified sequences</taxon>
        <taxon>metagenomes</taxon>
        <taxon>ecological metagenomes</taxon>
    </lineage>
</organism>
<dbReference type="GO" id="GO:0043022">
    <property type="term" value="F:ribosome binding"/>
    <property type="evidence" value="ECO:0007669"/>
    <property type="project" value="TreeGrafter"/>
</dbReference>
<dbReference type="Gene3D" id="3.40.50.11060">
    <property type="entry name" value="GTPase HflX, N-terminal domain"/>
    <property type="match status" value="1"/>
</dbReference>
<sequence length="373" mass="40575">MAHSTTATDSKPQRALVVAVDLRDPRRPLEPELAEFEALARAVGVTICDRAVQRRDSPDPATLIGSGLLAELPGRAAALDCNLILVFNELRARQRKNIEKALSLPIVDRTMLILDVFAQRARSHEGKLQVELAQLRYRSTKLAGGGADLSRLGGGVGTRGPGETKLEVDRRRIAARILLLEKRMGEVRRGRATRRRDPGEELRVALVGYTNVGKSSLLNAMARSDIFVADQPFATLDPTTRRVYLAPGRFARVSDTVGFITDLPTELVEAFRATLEELDEADVLVEVLDASNHDTPRQRAAVDAILHDLKLDETPRLVVFNKGDAARDDVGITPDAFVLSARTGAGIDALRAALSERASDVRARSPKAPPATP</sequence>
<accession>E6PI53</accession>
<dbReference type="PRINTS" id="PR00326">
    <property type="entry name" value="GTP1OBG"/>
</dbReference>
<evidence type="ECO:0000313" key="6">
    <source>
        <dbReference type="EMBL" id="CBH76143.1"/>
    </source>
</evidence>
<dbReference type="GO" id="GO:0005737">
    <property type="term" value="C:cytoplasm"/>
    <property type="evidence" value="ECO:0007669"/>
    <property type="project" value="TreeGrafter"/>
</dbReference>
<proteinExistence type="inferred from homology"/>
<feature type="domain" description="Hflx-type G" evidence="5">
    <location>
        <begin position="202"/>
        <end position="362"/>
    </location>
</feature>
<dbReference type="Pfam" id="PF13167">
    <property type="entry name" value="GTP-bdg_N"/>
    <property type="match status" value="1"/>
</dbReference>
<gene>
    <name evidence="6" type="primary">hflX</name>
    <name evidence="6" type="ORF">CARN1_0623</name>
</gene>
<dbReference type="CDD" id="cd01878">
    <property type="entry name" value="HflX"/>
    <property type="match status" value="1"/>
</dbReference>